<name>A0A5C8UU67_9MICO</name>
<gene>
    <name evidence="2" type="ORF">FVP33_08095</name>
</gene>
<dbReference type="EMBL" id="VRMG01000005">
    <property type="protein sequence ID" value="TXN31490.1"/>
    <property type="molecule type" value="Genomic_DNA"/>
</dbReference>
<evidence type="ECO:0000313" key="2">
    <source>
        <dbReference type="EMBL" id="TXN31490.1"/>
    </source>
</evidence>
<feature type="compositionally biased region" description="Basic and acidic residues" evidence="1">
    <location>
        <begin position="59"/>
        <end position="74"/>
    </location>
</feature>
<accession>A0A5C8UU67</accession>
<dbReference type="Proteomes" id="UP000321379">
    <property type="component" value="Unassembled WGS sequence"/>
</dbReference>
<protein>
    <submittedName>
        <fullName evidence="2">Uncharacterized protein</fullName>
    </submittedName>
</protein>
<dbReference type="AlphaFoldDB" id="A0A5C8UU67"/>
<keyword evidence="3" id="KW-1185">Reference proteome</keyword>
<proteinExistence type="predicted"/>
<evidence type="ECO:0000313" key="3">
    <source>
        <dbReference type="Proteomes" id="UP000321379"/>
    </source>
</evidence>
<feature type="compositionally biased region" description="Low complexity" evidence="1">
    <location>
        <begin position="47"/>
        <end position="58"/>
    </location>
</feature>
<feature type="compositionally biased region" description="Basic and acidic residues" evidence="1">
    <location>
        <begin position="20"/>
        <end position="46"/>
    </location>
</feature>
<comment type="caution">
    <text evidence="2">The sequence shown here is derived from an EMBL/GenBank/DDBJ whole genome shotgun (WGS) entry which is preliminary data.</text>
</comment>
<sequence>MQPNRQQLLPDRPQPALTDGRVDTGRVDTDRVDTGRVDTGRVDTGRVTRPGARSGGPARRADRGCRAAGDRWSG</sequence>
<feature type="region of interest" description="Disordered" evidence="1">
    <location>
        <begin position="1"/>
        <end position="74"/>
    </location>
</feature>
<evidence type="ECO:0000256" key="1">
    <source>
        <dbReference type="SAM" id="MobiDB-lite"/>
    </source>
</evidence>
<organism evidence="2 3">
    <name type="scientific">Lacisediminihabitans profunda</name>
    <dbReference type="NCBI Taxonomy" id="2594790"/>
    <lineage>
        <taxon>Bacteria</taxon>
        <taxon>Bacillati</taxon>
        <taxon>Actinomycetota</taxon>
        <taxon>Actinomycetes</taxon>
        <taxon>Micrococcales</taxon>
        <taxon>Microbacteriaceae</taxon>
        <taxon>Lacisediminihabitans</taxon>
    </lineage>
</organism>
<reference evidence="2 3" key="1">
    <citation type="submission" date="2019-08" db="EMBL/GenBank/DDBJ databases">
        <title>Bacterial whole genome sequence for Glaciihabitans sp. CHu50b-6-2.</title>
        <authorList>
            <person name="Jin L."/>
        </authorList>
    </citation>
    <scope>NUCLEOTIDE SEQUENCE [LARGE SCALE GENOMIC DNA]</scope>
    <source>
        <strain evidence="2 3">CHu50b-6-2</strain>
    </source>
</reference>